<proteinExistence type="predicted"/>
<dbReference type="Proteomes" id="UP001732700">
    <property type="component" value="Chromosome 4A"/>
</dbReference>
<dbReference type="EnsemblPlants" id="AVESA.00010b.r2.4AG0588740.1">
    <property type="protein sequence ID" value="AVESA.00010b.r2.4AG0588740.1.CDS"/>
    <property type="gene ID" value="AVESA.00010b.r2.4AG0588740"/>
</dbReference>
<organism evidence="1 2">
    <name type="scientific">Avena sativa</name>
    <name type="common">Oat</name>
    <dbReference type="NCBI Taxonomy" id="4498"/>
    <lineage>
        <taxon>Eukaryota</taxon>
        <taxon>Viridiplantae</taxon>
        <taxon>Streptophyta</taxon>
        <taxon>Embryophyta</taxon>
        <taxon>Tracheophyta</taxon>
        <taxon>Spermatophyta</taxon>
        <taxon>Magnoliopsida</taxon>
        <taxon>Liliopsida</taxon>
        <taxon>Poales</taxon>
        <taxon>Poaceae</taxon>
        <taxon>BOP clade</taxon>
        <taxon>Pooideae</taxon>
        <taxon>Poodae</taxon>
        <taxon>Poeae</taxon>
        <taxon>Poeae Chloroplast Group 1 (Aveneae type)</taxon>
        <taxon>Aveninae</taxon>
        <taxon>Avena</taxon>
    </lineage>
</organism>
<name>A0ACD5W648_AVESA</name>
<reference evidence="1" key="2">
    <citation type="submission" date="2025-09" db="UniProtKB">
        <authorList>
            <consortium name="EnsemblPlants"/>
        </authorList>
    </citation>
    <scope>IDENTIFICATION</scope>
</reference>
<sequence>MENQMDEQGRSGVSDSLVLEMAPLVSQLRDQLDTLSSFQELPEDDGGPPPPRIIVAKVRDLTRNVASSEYDPDHVSIGPYNYPRPESKTPRLAKQRDKLTSLRAVLSAAKPGMTVESYVNELTRLEPQARSCYENTFDDLTRDDFVRMLLLDGCYILHRLVRIRPQSTTDDDVGTASNGSGSSSTASDDGGSAANGSSTTASGAAALEVLAVVRDVFFLAENQIPFFVLEKIGELTNLVGEASVRTGIAEYALDLMRGQKYAEAAPATVPHWPGNLLHLLHMHLKPNDALSRGAADRSASSGRWRTATEYRYAGVKFRSRDMSETGSVRCILDVNLDGGTLEVPQLDIDNETWRLLRNLMALEQRNGVTIGSYVTAYCVFMSQLAGTPRDVELLSKRRVIVHAHGNDDEVAKCFADLCKGIVFNTGDPAVNYLWNTRQKLDKRSRSYGRRWMAWLRRKYFSNPWLFVGLLAAAVGLLCAVVQSVYSVLSYYEQG</sequence>
<accession>A0ACD5W648</accession>
<evidence type="ECO:0000313" key="1">
    <source>
        <dbReference type="EnsemblPlants" id="AVESA.00010b.r2.4AG0588740.1.CDS"/>
    </source>
</evidence>
<reference evidence="1" key="1">
    <citation type="submission" date="2021-05" db="EMBL/GenBank/DDBJ databases">
        <authorList>
            <person name="Scholz U."/>
            <person name="Mascher M."/>
            <person name="Fiebig A."/>
        </authorList>
    </citation>
    <scope>NUCLEOTIDE SEQUENCE [LARGE SCALE GENOMIC DNA]</scope>
</reference>
<protein>
    <submittedName>
        <fullName evidence="1">Uncharacterized protein</fullName>
    </submittedName>
</protein>
<evidence type="ECO:0000313" key="2">
    <source>
        <dbReference type="Proteomes" id="UP001732700"/>
    </source>
</evidence>
<keyword evidence="2" id="KW-1185">Reference proteome</keyword>